<dbReference type="AlphaFoldDB" id="A0A085NU17"/>
<gene>
    <name evidence="1" type="ORF">M514_00097</name>
</gene>
<proteinExistence type="predicted"/>
<accession>A0A085NU17</accession>
<evidence type="ECO:0000313" key="1">
    <source>
        <dbReference type="EMBL" id="KFD72963.1"/>
    </source>
</evidence>
<protein>
    <submittedName>
        <fullName evidence="1">Uncharacterized protein</fullName>
    </submittedName>
</protein>
<dbReference type="EMBL" id="KL367475">
    <property type="protein sequence ID" value="KFD72963.1"/>
    <property type="molecule type" value="Genomic_DNA"/>
</dbReference>
<sequence>MPGGVTFFPGKHVTGAFEPLGAKGGSDVQPGLSGAQLPHCYFQDAGEIGWINVCNSAGSCDPASRRRLLP</sequence>
<organism evidence="1">
    <name type="scientific">Trichuris suis</name>
    <name type="common">pig whipworm</name>
    <dbReference type="NCBI Taxonomy" id="68888"/>
    <lineage>
        <taxon>Eukaryota</taxon>
        <taxon>Metazoa</taxon>
        <taxon>Ecdysozoa</taxon>
        <taxon>Nematoda</taxon>
        <taxon>Enoplea</taxon>
        <taxon>Dorylaimia</taxon>
        <taxon>Trichinellida</taxon>
        <taxon>Trichuridae</taxon>
        <taxon>Trichuris</taxon>
    </lineage>
</organism>
<reference evidence="1" key="1">
    <citation type="journal article" date="2014" name="Nat. Genet.">
        <title>Genome and transcriptome of the porcine whipworm Trichuris suis.</title>
        <authorList>
            <person name="Jex A.R."/>
            <person name="Nejsum P."/>
            <person name="Schwarz E.M."/>
            <person name="Hu L."/>
            <person name="Young N.D."/>
            <person name="Hall R.S."/>
            <person name="Korhonen P.K."/>
            <person name="Liao S."/>
            <person name="Thamsborg S."/>
            <person name="Xia J."/>
            <person name="Xu P."/>
            <person name="Wang S."/>
            <person name="Scheerlinck J.P."/>
            <person name="Hofmann A."/>
            <person name="Sternberg P.W."/>
            <person name="Wang J."/>
            <person name="Gasser R.B."/>
        </authorList>
    </citation>
    <scope>NUCLEOTIDE SEQUENCE [LARGE SCALE GENOMIC DNA]</scope>
    <source>
        <strain evidence="1">DCEP-RM93F</strain>
    </source>
</reference>
<name>A0A085NU17_9BILA</name>
<dbReference type="Proteomes" id="UP000030758">
    <property type="component" value="Unassembled WGS sequence"/>
</dbReference>